<sequence>VAAEAALMAVEFPGRHVRLQWMRDEEHRWEPYGTAMIMELEAGLDDNGKILGWKYDFWSDGHSTRPNGEPNTLLPARFLDGGHGVPGVGFKGGAVRNSNPY</sequence>
<dbReference type="Pfam" id="PF02738">
    <property type="entry name" value="MoCoBD_1"/>
    <property type="match status" value="1"/>
</dbReference>
<accession>A0ABX1D5Q4</accession>
<feature type="non-terminal residue" evidence="2">
    <location>
        <position position="101"/>
    </location>
</feature>
<name>A0ABX1D5Q4_9FLAO</name>
<dbReference type="EMBL" id="JAAVJR010001449">
    <property type="protein sequence ID" value="NJW55705.1"/>
    <property type="molecule type" value="Genomic_DNA"/>
</dbReference>
<evidence type="ECO:0000259" key="1">
    <source>
        <dbReference type="Pfam" id="PF02738"/>
    </source>
</evidence>
<proteinExistence type="predicted"/>
<dbReference type="PANTHER" id="PTHR47495">
    <property type="entry name" value="ALDEHYDE DEHYDROGENASE"/>
    <property type="match status" value="1"/>
</dbReference>
<dbReference type="PANTHER" id="PTHR47495:SF1">
    <property type="entry name" value="BLL3820 PROTEIN"/>
    <property type="match status" value="1"/>
</dbReference>
<dbReference type="InterPro" id="IPR008274">
    <property type="entry name" value="AldOxase/xan_DH_MoCoBD1"/>
</dbReference>
<keyword evidence="3" id="KW-1185">Reference proteome</keyword>
<gene>
    <name evidence="2" type="ORF">HC175_22580</name>
</gene>
<dbReference type="Proteomes" id="UP000703674">
    <property type="component" value="Unassembled WGS sequence"/>
</dbReference>
<evidence type="ECO:0000313" key="2">
    <source>
        <dbReference type="EMBL" id="NJW55705.1"/>
    </source>
</evidence>
<comment type="caution">
    <text evidence="2">The sequence shown here is derived from an EMBL/GenBank/DDBJ whole genome shotgun (WGS) entry which is preliminary data.</text>
</comment>
<evidence type="ECO:0000313" key="3">
    <source>
        <dbReference type="Proteomes" id="UP000703674"/>
    </source>
</evidence>
<dbReference type="SUPFAM" id="SSF56003">
    <property type="entry name" value="Molybdenum cofactor-binding domain"/>
    <property type="match status" value="1"/>
</dbReference>
<organism evidence="2 3">
    <name type="scientific">Salinimicrobium oceani</name>
    <dbReference type="NCBI Taxonomy" id="2722702"/>
    <lineage>
        <taxon>Bacteria</taxon>
        <taxon>Pseudomonadati</taxon>
        <taxon>Bacteroidota</taxon>
        <taxon>Flavobacteriia</taxon>
        <taxon>Flavobacteriales</taxon>
        <taxon>Flavobacteriaceae</taxon>
        <taxon>Salinimicrobium</taxon>
    </lineage>
</organism>
<feature type="domain" description="Aldehyde oxidase/xanthine dehydrogenase first molybdopterin binding" evidence="1">
    <location>
        <begin position="2"/>
        <end position="97"/>
    </location>
</feature>
<dbReference type="RefSeq" id="WP_168140045.1">
    <property type="nucleotide sequence ID" value="NZ_JAAVJR010001449.1"/>
</dbReference>
<dbReference type="InterPro" id="IPR052516">
    <property type="entry name" value="N-heterocyclic_Hydroxylase"/>
</dbReference>
<dbReference type="InterPro" id="IPR037165">
    <property type="entry name" value="AldOxase/xan_DH_Mopterin-bd_sf"/>
</dbReference>
<dbReference type="Gene3D" id="3.30.365.10">
    <property type="entry name" value="Aldehyde oxidase/xanthine dehydrogenase, molybdopterin binding domain"/>
    <property type="match status" value="2"/>
</dbReference>
<feature type="non-terminal residue" evidence="2">
    <location>
        <position position="1"/>
    </location>
</feature>
<protein>
    <submittedName>
        <fullName evidence="2">Molybdopterin-dependent oxidoreductase</fullName>
    </submittedName>
</protein>
<reference evidence="2 3" key="1">
    <citation type="submission" date="2020-03" db="EMBL/GenBank/DDBJ databases">
        <title>Salinimicrobium sp. nov, isolated from SCS.</title>
        <authorList>
            <person name="Cao W.R."/>
        </authorList>
    </citation>
    <scope>NUCLEOTIDE SEQUENCE [LARGE SCALE GENOMIC DNA]</scope>
    <source>
        <strain evidence="3">J15B91</strain>
    </source>
</reference>